<keyword evidence="2 5" id="KW-0812">Transmembrane</keyword>
<keyword evidence="7" id="KW-1185">Reference proteome</keyword>
<keyword evidence="4 5" id="KW-0472">Membrane</keyword>
<comment type="subcellular location">
    <subcellularLocation>
        <location evidence="1">Membrane</location>
        <topology evidence="1">Multi-pass membrane protein</topology>
    </subcellularLocation>
</comment>
<evidence type="ECO:0000313" key="7">
    <source>
        <dbReference type="Proteomes" id="UP000196138"/>
    </source>
</evidence>
<keyword evidence="3 5" id="KW-1133">Transmembrane helix</keyword>
<dbReference type="Proteomes" id="UP000196138">
    <property type="component" value="Chromosome"/>
</dbReference>
<proteinExistence type="predicted"/>
<reference evidence="6 7" key="1">
    <citation type="submission" date="2017-05" db="EMBL/GenBank/DDBJ databases">
        <authorList>
            <person name="Song R."/>
            <person name="Chenine A.L."/>
            <person name="Ruprecht R.M."/>
        </authorList>
    </citation>
    <scope>NUCLEOTIDE SEQUENCE [LARGE SCALE GENOMIC DNA]</scope>
    <source>
        <strain evidence="6 7">DSM 26136</strain>
    </source>
</reference>
<feature type="transmembrane region" description="Helical" evidence="5">
    <location>
        <begin position="108"/>
        <end position="131"/>
    </location>
</feature>
<dbReference type="RefSeq" id="WP_087276881.1">
    <property type="nucleotide sequence ID" value="NZ_CP021455.1"/>
</dbReference>
<feature type="transmembrane region" description="Helical" evidence="5">
    <location>
        <begin position="140"/>
        <end position="159"/>
    </location>
</feature>
<dbReference type="AlphaFoldDB" id="A0A1Y0EJA1"/>
<dbReference type="SUPFAM" id="SSF144091">
    <property type="entry name" value="Rhomboid-like"/>
    <property type="match status" value="1"/>
</dbReference>
<dbReference type="Gene3D" id="1.20.1540.10">
    <property type="entry name" value="Rhomboid-like"/>
    <property type="match status" value="1"/>
</dbReference>
<evidence type="ECO:0000256" key="1">
    <source>
        <dbReference type="ARBA" id="ARBA00004141"/>
    </source>
</evidence>
<evidence type="ECO:0008006" key="8">
    <source>
        <dbReference type="Google" id="ProtNLM"/>
    </source>
</evidence>
<organism evidence="6 7">
    <name type="scientific">Comamonas serinivorans</name>
    <dbReference type="NCBI Taxonomy" id="1082851"/>
    <lineage>
        <taxon>Bacteria</taxon>
        <taxon>Pseudomonadati</taxon>
        <taxon>Pseudomonadota</taxon>
        <taxon>Betaproteobacteria</taxon>
        <taxon>Burkholderiales</taxon>
        <taxon>Comamonadaceae</taxon>
        <taxon>Comamonas</taxon>
    </lineage>
</organism>
<accession>A0A1Y0EJA1</accession>
<dbReference type="KEGG" id="cser:CCO03_02620"/>
<dbReference type="InterPro" id="IPR035952">
    <property type="entry name" value="Rhomboid-like_sf"/>
</dbReference>
<feature type="transmembrane region" description="Helical" evidence="5">
    <location>
        <begin position="14"/>
        <end position="33"/>
    </location>
</feature>
<dbReference type="GO" id="GO:0016020">
    <property type="term" value="C:membrane"/>
    <property type="evidence" value="ECO:0007669"/>
    <property type="project" value="UniProtKB-SubCell"/>
</dbReference>
<name>A0A1Y0EJA1_9BURK</name>
<evidence type="ECO:0000256" key="2">
    <source>
        <dbReference type="ARBA" id="ARBA00022692"/>
    </source>
</evidence>
<protein>
    <recommendedName>
        <fullName evidence="8">Peptidase S54 rhomboid domain-containing protein</fullName>
    </recommendedName>
</protein>
<dbReference type="OrthoDB" id="9152313at2"/>
<evidence type="ECO:0000256" key="3">
    <source>
        <dbReference type="ARBA" id="ARBA00022989"/>
    </source>
</evidence>
<dbReference type="EMBL" id="CP021455">
    <property type="protein sequence ID" value="ARU03724.1"/>
    <property type="molecule type" value="Genomic_DNA"/>
</dbReference>
<feature type="transmembrane region" description="Helical" evidence="5">
    <location>
        <begin position="171"/>
        <end position="191"/>
    </location>
</feature>
<sequence length="202" mass="21460">MSAACPDGPPGSRAWPHSCLMLALLSAAAMALVPAPERGTLGWQWGQALQQPWSLWTAALFDASKSQWCANLALLMLLAVCGAGLGAQRRDALCLWLAWPLATQGLRWWPELNGLVGLSGVTHAAGAILIVRALDRHRGVALIALLALALKLGIEHGWATPRLFSPSWDSSVLYALHLSGALTGLALALLVRGGWRRAARSP</sequence>
<evidence type="ECO:0000313" key="6">
    <source>
        <dbReference type="EMBL" id="ARU03724.1"/>
    </source>
</evidence>
<evidence type="ECO:0000256" key="5">
    <source>
        <dbReference type="SAM" id="Phobius"/>
    </source>
</evidence>
<feature type="transmembrane region" description="Helical" evidence="5">
    <location>
        <begin position="68"/>
        <end position="88"/>
    </location>
</feature>
<evidence type="ECO:0000256" key="4">
    <source>
        <dbReference type="ARBA" id="ARBA00023136"/>
    </source>
</evidence>
<gene>
    <name evidence="6" type="ORF">CCO03_02620</name>
</gene>